<dbReference type="PANTHER" id="PTHR42744">
    <property type="entry name" value="BINDING-PROTEIN-DEPENDENT TRANSPORT SYSTEMS INNER MEMBRANE COMPONENT"/>
    <property type="match status" value="1"/>
</dbReference>
<feature type="transmembrane region" description="Helical" evidence="5">
    <location>
        <begin position="354"/>
        <end position="378"/>
    </location>
</feature>
<feature type="transmembrane region" description="Helical" evidence="5">
    <location>
        <begin position="564"/>
        <end position="584"/>
    </location>
</feature>
<dbReference type="PROSITE" id="PS50928">
    <property type="entry name" value="ABC_TM1"/>
    <property type="match status" value="2"/>
</dbReference>
<feature type="transmembrane region" description="Helical" evidence="5">
    <location>
        <begin position="506"/>
        <end position="528"/>
    </location>
</feature>
<feature type="transmembrane region" description="Helical" evidence="5">
    <location>
        <begin position="236"/>
        <end position="263"/>
    </location>
</feature>
<comment type="subcellular location">
    <subcellularLocation>
        <location evidence="1 5">Cell membrane</location>
        <topology evidence="1 5">Multi-pass membrane protein</topology>
    </subcellularLocation>
</comment>
<feature type="transmembrane region" description="Helical" evidence="5">
    <location>
        <begin position="107"/>
        <end position="135"/>
    </location>
</feature>
<dbReference type="OrthoDB" id="9806809at2"/>
<comment type="caution">
    <text evidence="7">The sequence shown here is derived from an EMBL/GenBank/DDBJ whole genome shotgun (WGS) entry which is preliminary data.</text>
</comment>
<dbReference type="InterPro" id="IPR000515">
    <property type="entry name" value="MetI-like"/>
</dbReference>
<accession>A0A4Q0SZY8</accession>
<feature type="transmembrane region" description="Helical" evidence="5">
    <location>
        <begin position="460"/>
        <end position="485"/>
    </location>
</feature>
<dbReference type="GO" id="GO:0005886">
    <property type="term" value="C:plasma membrane"/>
    <property type="evidence" value="ECO:0007669"/>
    <property type="project" value="UniProtKB-SubCell"/>
</dbReference>
<evidence type="ECO:0000313" key="7">
    <source>
        <dbReference type="EMBL" id="RXH56002.1"/>
    </source>
</evidence>
<dbReference type="InterPro" id="IPR035906">
    <property type="entry name" value="MetI-like_sf"/>
</dbReference>
<keyword evidence="2 5" id="KW-0812">Transmembrane</keyword>
<organism evidence="7 8">
    <name type="scientific">Granulicella sibirica</name>
    <dbReference type="NCBI Taxonomy" id="2479048"/>
    <lineage>
        <taxon>Bacteria</taxon>
        <taxon>Pseudomonadati</taxon>
        <taxon>Acidobacteriota</taxon>
        <taxon>Terriglobia</taxon>
        <taxon>Terriglobales</taxon>
        <taxon>Acidobacteriaceae</taxon>
        <taxon>Granulicella</taxon>
    </lineage>
</organism>
<feature type="transmembrane region" description="Helical" evidence="5">
    <location>
        <begin position="194"/>
        <end position="216"/>
    </location>
</feature>
<evidence type="ECO:0000256" key="3">
    <source>
        <dbReference type="ARBA" id="ARBA00022989"/>
    </source>
</evidence>
<feature type="transmembrane region" description="Helical" evidence="5">
    <location>
        <begin position="74"/>
        <end position="95"/>
    </location>
</feature>
<feature type="transmembrane region" description="Helical" evidence="5">
    <location>
        <begin position="29"/>
        <end position="54"/>
    </location>
</feature>
<keyword evidence="8" id="KW-1185">Reference proteome</keyword>
<evidence type="ECO:0000256" key="2">
    <source>
        <dbReference type="ARBA" id="ARBA00022692"/>
    </source>
</evidence>
<evidence type="ECO:0000313" key="8">
    <source>
        <dbReference type="Proteomes" id="UP000289437"/>
    </source>
</evidence>
<comment type="similarity">
    <text evidence="5">Belongs to the binding-protein-dependent transport system permease family.</text>
</comment>
<evidence type="ECO:0000256" key="4">
    <source>
        <dbReference type="ARBA" id="ARBA00023136"/>
    </source>
</evidence>
<evidence type="ECO:0000259" key="6">
    <source>
        <dbReference type="PROSITE" id="PS50928"/>
    </source>
</evidence>
<keyword evidence="5" id="KW-0813">Transport</keyword>
<dbReference type="Gene3D" id="1.10.3720.10">
    <property type="entry name" value="MetI-like"/>
    <property type="match status" value="2"/>
</dbReference>
<protein>
    <submittedName>
        <fullName evidence="7">ABC transporter permease protein</fullName>
    </submittedName>
</protein>
<dbReference type="CDD" id="cd06261">
    <property type="entry name" value="TM_PBP2"/>
    <property type="match status" value="2"/>
</dbReference>
<dbReference type="Pfam" id="PF00528">
    <property type="entry name" value="BPD_transp_1"/>
    <property type="match status" value="2"/>
</dbReference>
<gene>
    <name evidence="7" type="ORF">GRAN_2859</name>
</gene>
<evidence type="ECO:0000256" key="1">
    <source>
        <dbReference type="ARBA" id="ARBA00004651"/>
    </source>
</evidence>
<dbReference type="SUPFAM" id="SSF161098">
    <property type="entry name" value="MetI-like"/>
    <property type="match status" value="2"/>
</dbReference>
<sequence>MIQLPGSFSYTRGRETLARSQVLKRSWPFFLDVCVAGIGLAAFYGVVRIAGYWFGHAQPEITISQSPRALPLYAFYSIVRIGLAYLLSLVFAIGYGYTAAYSKRFEALMLAGLDILQSIPVLSFLPGVMLAMVALFPTRQIGVELGAILLIFTGQVWNMAFSFYSSIKSIPRELNEAAGIYRFSRWQKLVQLELPYAAIGLVWNSMVSVAGGWFFLMACEMFVLGTRDFRLPGLGSYLQTAAGTGNGVAIAWGLAVMIAIIVATDQLVWRPVIAWSDKFKFEQVESSARVKSPLLHLLQYSTALRSISANTLVPLNERLYKTLAARRSAELKRISAEAGVAGKSSRRTLREFNLVRWVTLAIVAIAVAYSAMHALMLLRQVHGSQFLLILEGAGATFLRVNVALLIAAAWTIPVGVAIGFNPKLARIAQPIAQIAASVPATALFPILLLALVQIGGGLGVGSIALMLLGTQWYILFNVIAGAMAIPSDLREVAKLFHFTRVQRWKTLILPGIFPYLITGLVTASGGAWNASIIAEYFRLKNQTLQTLGLGAQISAATDQGQFQILLLATMVMALMVVTINRLVWRPLYRLGETRYKLDG</sequence>
<dbReference type="AlphaFoldDB" id="A0A4Q0SZY8"/>
<reference evidence="8" key="2">
    <citation type="submission" date="2019-02" db="EMBL/GenBank/DDBJ databases">
        <title>Granulicella sibirica sp. nov., a psychrotolerant acidobacterium isolated from an organic soil layer in forested tundra, West Siberia.</title>
        <authorList>
            <person name="Oshkin I.Y."/>
            <person name="Kulichevskaya I.S."/>
            <person name="Rijpstra W.I.C."/>
            <person name="Sinninghe Damste J.S."/>
            <person name="Rakitin A.L."/>
            <person name="Ravin N.V."/>
            <person name="Dedysh S.N."/>
        </authorList>
    </citation>
    <scope>NUCLEOTIDE SEQUENCE [LARGE SCALE GENOMIC DNA]</scope>
    <source>
        <strain evidence="8">AF10</strain>
    </source>
</reference>
<dbReference type="GO" id="GO:0055085">
    <property type="term" value="P:transmembrane transport"/>
    <property type="evidence" value="ECO:0007669"/>
    <property type="project" value="InterPro"/>
</dbReference>
<feature type="domain" description="ABC transmembrane type-1" evidence="6">
    <location>
        <begin position="393"/>
        <end position="583"/>
    </location>
</feature>
<feature type="transmembrane region" description="Helical" evidence="5">
    <location>
        <begin position="432"/>
        <end position="454"/>
    </location>
</feature>
<keyword evidence="4 5" id="KW-0472">Membrane</keyword>
<feature type="transmembrane region" description="Helical" evidence="5">
    <location>
        <begin position="141"/>
        <end position="164"/>
    </location>
</feature>
<proteinExistence type="inferred from homology"/>
<feature type="transmembrane region" description="Helical" evidence="5">
    <location>
        <begin position="398"/>
        <end position="420"/>
    </location>
</feature>
<evidence type="ECO:0000256" key="5">
    <source>
        <dbReference type="RuleBase" id="RU363032"/>
    </source>
</evidence>
<name>A0A4Q0SZY8_9BACT</name>
<dbReference type="Proteomes" id="UP000289437">
    <property type="component" value="Unassembled WGS sequence"/>
</dbReference>
<dbReference type="EMBL" id="RDSM01000002">
    <property type="protein sequence ID" value="RXH56002.1"/>
    <property type="molecule type" value="Genomic_DNA"/>
</dbReference>
<dbReference type="PANTHER" id="PTHR42744:SF1">
    <property type="entry name" value="BINDING-PROTEIN-DEPENDENT TRANSPORT SYSTEMS INNER MEMBRANE COMPONENT"/>
    <property type="match status" value="1"/>
</dbReference>
<reference evidence="7 8" key="1">
    <citation type="submission" date="2018-11" db="EMBL/GenBank/DDBJ databases">
        <authorList>
            <person name="Mardanov A.V."/>
            <person name="Ravin N.V."/>
            <person name="Dedysh S.N."/>
        </authorList>
    </citation>
    <scope>NUCLEOTIDE SEQUENCE [LARGE SCALE GENOMIC DNA]</scope>
    <source>
        <strain evidence="7 8">AF10</strain>
    </source>
</reference>
<feature type="domain" description="ABC transmembrane type-1" evidence="6">
    <location>
        <begin position="74"/>
        <end position="267"/>
    </location>
</feature>
<keyword evidence="3 5" id="KW-1133">Transmembrane helix</keyword>
<dbReference type="RefSeq" id="WP_128913547.1">
    <property type="nucleotide sequence ID" value="NZ_RDSM01000002.1"/>
</dbReference>